<feature type="compositionally biased region" description="Polar residues" evidence="4">
    <location>
        <begin position="84"/>
        <end position="105"/>
    </location>
</feature>
<dbReference type="InParanoid" id="A0A1Y1URU2"/>
<dbReference type="PANTHER" id="PTHR43941:SF1">
    <property type="entry name" value="STRUCTURAL MAINTENANCE OF CHROMOSOMES PROTEIN 2"/>
    <property type="match status" value="1"/>
</dbReference>
<keyword evidence="2" id="KW-0963">Cytoplasm</keyword>
<dbReference type="RefSeq" id="XP_021873941.1">
    <property type="nucleotide sequence ID" value="XM_022017878.1"/>
</dbReference>
<reference evidence="6 7" key="1">
    <citation type="submission" date="2017-03" db="EMBL/GenBank/DDBJ databases">
        <title>Widespread Adenine N6-methylation of Active Genes in Fungi.</title>
        <authorList>
            <consortium name="DOE Joint Genome Institute"/>
            <person name="Mondo S.J."/>
            <person name="Dannebaum R.O."/>
            <person name="Kuo R.C."/>
            <person name="Louie K.B."/>
            <person name="Bewick A.J."/>
            <person name="Labutti K."/>
            <person name="Haridas S."/>
            <person name="Kuo A."/>
            <person name="Salamov A."/>
            <person name="Ahrendt S.R."/>
            <person name="Lau R."/>
            <person name="Bowen B.P."/>
            <person name="Lipzen A."/>
            <person name="Sullivan W."/>
            <person name="Andreopoulos W.B."/>
            <person name="Clum A."/>
            <person name="Lindquist E."/>
            <person name="Daum C."/>
            <person name="Northen T.R."/>
            <person name="Ramamoorthy G."/>
            <person name="Schmitz R.J."/>
            <person name="Gryganskyi A."/>
            <person name="Culley D."/>
            <person name="Magnuson J."/>
            <person name="James T.Y."/>
            <person name="O'Malley M.A."/>
            <person name="Stajich J.E."/>
            <person name="Spatafora J.W."/>
            <person name="Visel A."/>
            <person name="Grigoriev I.V."/>
        </authorList>
    </citation>
    <scope>NUCLEOTIDE SEQUENCE [LARGE SCALE GENOMIC DNA]</scope>
    <source>
        <strain evidence="6 7">NRRL Y-17943</strain>
    </source>
</reference>
<dbReference type="Gene3D" id="1.10.287.1490">
    <property type="match status" value="1"/>
</dbReference>
<dbReference type="GeneID" id="33559687"/>
<feature type="region of interest" description="Disordered" evidence="4">
    <location>
        <begin position="170"/>
        <end position="200"/>
    </location>
</feature>
<dbReference type="GO" id="GO:0000785">
    <property type="term" value="C:chromatin"/>
    <property type="evidence" value="ECO:0007669"/>
    <property type="project" value="TreeGrafter"/>
</dbReference>
<evidence type="ECO:0000256" key="1">
    <source>
        <dbReference type="ARBA" id="ARBA00004496"/>
    </source>
</evidence>
<feature type="region of interest" description="Disordered" evidence="4">
    <location>
        <begin position="913"/>
        <end position="932"/>
    </location>
</feature>
<evidence type="ECO:0000256" key="4">
    <source>
        <dbReference type="SAM" id="MobiDB-lite"/>
    </source>
</evidence>
<sequence>MAALQGLLDSPSGNSTVMAGGKTLPDVSLGSIGSSFRSEDQDVGRRAFRTPASKAPNLPAIISPETSHSASLATPSPQHPPSSALLTLSPNQQRQPMIRKSSSNSELRRPDSASRRPRVLSRMSMESANSEDRIAAGRYEGMEDEDEDEDVTPGTAAGILSTLSINVSPAKKRGGVEGKGGKQRGGRHSIGPGDVSGTGPLTLRDQEQQLNAAKKDIFNLQLENHFLKERLSNMAPDHIEAALKENVKLKLEILNLSKDMKRLKKLLLHQDKDLAEAQREREGGDRGAKSREAEIRELEDMYQREKERRKAAEDQLAGGGGEMDELRATIDDQAQEMERLRDEADRAKEELDELKVNLGDSPASSRDREARMIARLEEENAQLQADVEALQSEAPRGGADVEELENRINELRDQLAAAQLDLDRRDQEFEQLNEELDSKVKGHEQEIEQLNEELDSKAKGYEQEIEQLNEELESKAKGHEQEIEQVEAEWRNEALEIREQDVKELREILQEREEDLAAAIEQVEELKAARAETHDRLEDTLRNIEMDNAEKDADLQAANREVEELGQRIFDLEDAVEQFRASEDNLRAELQGADEAFENSKTQYETFIAALKEARKKLQGERDDAIADAREAEDRAMNEREKWRSESRAEVQDLRKRLSQSEELGAQLQSELDAAQDIVTRRDRELESVQRTVQSLEDERDRRMSEGRDSVRLQGDISQMRRDLSAAQDELEQARSDLARTEERMRQRDVEKGQMNARQHERDANSLRERLEELEPMLTETQQERFQLQRQSEQQRQERSDLLLKVLKDINRFLGTEDQETPANFGVFRDTLLTRLRAMTGAKSDWEKRIKESEASMDQKMNNLKRQLEAKWRAIDSFEAAIKKLEATRLQWKNKYAAKAGELEAAKAQNAELAHQLSGSKPAESPGGSSAALRSLTERAQAAEKRSQNLANQLSHLEAKLAEVQAKAGQAEDRWAARVKEYENRLRIAGEKIKTEKQGGKERARQLEDQVRELEKHVDAARKRNLRAEGVVASAAHLIPDP</sequence>
<feature type="compositionally biased region" description="Basic and acidic residues" evidence="4">
    <location>
        <begin position="275"/>
        <end position="313"/>
    </location>
</feature>
<evidence type="ECO:0000256" key="2">
    <source>
        <dbReference type="ARBA" id="ARBA00022490"/>
    </source>
</evidence>
<dbReference type="Proteomes" id="UP000193218">
    <property type="component" value="Unassembled WGS sequence"/>
</dbReference>
<dbReference type="EMBL" id="NBSH01000002">
    <property type="protein sequence ID" value="ORX40156.1"/>
    <property type="molecule type" value="Genomic_DNA"/>
</dbReference>
<dbReference type="FunCoup" id="A0A1Y1URU2">
    <property type="interactions" value="7"/>
</dbReference>
<evidence type="ECO:0000256" key="3">
    <source>
        <dbReference type="SAM" id="Coils"/>
    </source>
</evidence>
<dbReference type="GO" id="GO:0000793">
    <property type="term" value="C:condensed chromosome"/>
    <property type="evidence" value="ECO:0007669"/>
    <property type="project" value="TreeGrafter"/>
</dbReference>
<gene>
    <name evidence="6" type="ORF">BD324DRAFT_648758</name>
</gene>
<dbReference type="GO" id="GO:0005737">
    <property type="term" value="C:cytoplasm"/>
    <property type="evidence" value="ECO:0007669"/>
    <property type="project" value="UniProtKB-SubCell"/>
</dbReference>
<dbReference type="GO" id="GO:0005815">
    <property type="term" value="C:microtubule organizing center"/>
    <property type="evidence" value="ECO:0007669"/>
    <property type="project" value="InterPro"/>
</dbReference>
<feature type="region of interest" description="Disordered" evidence="4">
    <location>
        <begin position="685"/>
        <end position="766"/>
    </location>
</feature>
<dbReference type="GO" id="GO:0003682">
    <property type="term" value="F:chromatin binding"/>
    <property type="evidence" value="ECO:0007669"/>
    <property type="project" value="TreeGrafter"/>
</dbReference>
<dbReference type="GO" id="GO:0000796">
    <property type="term" value="C:condensin complex"/>
    <property type="evidence" value="ECO:0007669"/>
    <property type="project" value="TreeGrafter"/>
</dbReference>
<comment type="subcellular location">
    <subcellularLocation>
        <location evidence="1">Cytoplasm</location>
    </subcellularLocation>
</comment>
<feature type="compositionally biased region" description="Polar residues" evidence="4">
    <location>
        <begin position="64"/>
        <end position="76"/>
    </location>
</feature>
<feature type="coiled-coil region" evidence="3">
    <location>
        <begin position="843"/>
        <end position="895"/>
    </location>
</feature>
<proteinExistence type="predicted"/>
<name>A0A1Y1URU2_9TREE</name>
<dbReference type="Pfam" id="PF07989">
    <property type="entry name" value="Cnn_1N"/>
    <property type="match status" value="1"/>
</dbReference>
<feature type="region of interest" description="Disordered" evidence="4">
    <location>
        <begin position="275"/>
        <end position="322"/>
    </location>
</feature>
<feature type="compositionally biased region" description="Acidic residues" evidence="4">
    <location>
        <begin position="142"/>
        <end position="151"/>
    </location>
</feature>
<keyword evidence="7" id="KW-1185">Reference proteome</keyword>
<dbReference type="OrthoDB" id="10255000at2759"/>
<feature type="region of interest" description="Disordered" evidence="4">
    <location>
        <begin position="1"/>
        <end position="154"/>
    </location>
</feature>
<dbReference type="Gene3D" id="1.20.5.1700">
    <property type="match status" value="1"/>
</dbReference>
<evidence type="ECO:0000313" key="6">
    <source>
        <dbReference type="EMBL" id="ORX40156.1"/>
    </source>
</evidence>
<feature type="coiled-coil region" evidence="3">
    <location>
        <begin position="933"/>
        <end position="1031"/>
    </location>
</feature>
<dbReference type="PANTHER" id="PTHR43941">
    <property type="entry name" value="STRUCTURAL MAINTENANCE OF CHROMOSOMES PROTEIN 2"/>
    <property type="match status" value="1"/>
</dbReference>
<keyword evidence="3" id="KW-0175">Coiled coil</keyword>
<evidence type="ECO:0000313" key="7">
    <source>
        <dbReference type="Proteomes" id="UP000193218"/>
    </source>
</evidence>
<dbReference type="GO" id="GO:0007076">
    <property type="term" value="P:mitotic chromosome condensation"/>
    <property type="evidence" value="ECO:0007669"/>
    <property type="project" value="TreeGrafter"/>
</dbReference>
<accession>A0A1Y1URU2</accession>
<organism evidence="6 7">
    <name type="scientific">Kockovaella imperatae</name>
    <dbReference type="NCBI Taxonomy" id="4999"/>
    <lineage>
        <taxon>Eukaryota</taxon>
        <taxon>Fungi</taxon>
        <taxon>Dikarya</taxon>
        <taxon>Basidiomycota</taxon>
        <taxon>Agaricomycotina</taxon>
        <taxon>Tremellomycetes</taxon>
        <taxon>Tremellales</taxon>
        <taxon>Cuniculitremaceae</taxon>
        <taxon>Kockovaella</taxon>
    </lineage>
</organism>
<comment type="caution">
    <text evidence="6">The sequence shown here is derived from an EMBL/GenBank/DDBJ whole genome shotgun (WGS) entry which is preliminary data.</text>
</comment>
<feature type="compositionally biased region" description="Basic and acidic residues" evidence="4">
    <location>
        <begin position="697"/>
        <end position="711"/>
    </location>
</feature>
<protein>
    <recommendedName>
        <fullName evidence="5">Centrosomin N-terminal motif 1 domain-containing protein</fullName>
    </recommendedName>
</protein>
<dbReference type="InterPro" id="IPR012943">
    <property type="entry name" value="Cnn_1N"/>
</dbReference>
<feature type="domain" description="Centrosomin N-terminal motif 1" evidence="5">
    <location>
        <begin position="202"/>
        <end position="274"/>
    </location>
</feature>
<dbReference type="AlphaFoldDB" id="A0A1Y1URU2"/>
<feature type="compositionally biased region" description="Basic and acidic residues" evidence="4">
    <location>
        <begin position="732"/>
        <end position="766"/>
    </location>
</feature>
<evidence type="ECO:0000259" key="5">
    <source>
        <dbReference type="Pfam" id="PF07989"/>
    </source>
</evidence>
<dbReference type="STRING" id="4999.A0A1Y1URU2"/>